<organism evidence="1 2">
    <name type="scientific">Aquiflexum balticum DSM 16537</name>
    <dbReference type="NCBI Taxonomy" id="758820"/>
    <lineage>
        <taxon>Bacteria</taxon>
        <taxon>Pseudomonadati</taxon>
        <taxon>Bacteroidota</taxon>
        <taxon>Cytophagia</taxon>
        <taxon>Cytophagales</taxon>
        <taxon>Cyclobacteriaceae</taxon>
        <taxon>Aquiflexum</taxon>
    </lineage>
</organism>
<name>A0A1W2H5X6_9BACT</name>
<dbReference type="RefSeq" id="WP_084121136.1">
    <property type="nucleotide sequence ID" value="NZ_LT838813.1"/>
</dbReference>
<sequence>MRLIKLISVLVVTVLFFPLEVLAQYSPPSRSVFVELGGPGLVYSFNYDFRFDKDRMDSWGMRVGAGGYARTRTDTWGGGSKDSNALLTVPVQVTKLFGRSVHFFEVGGGATFIYYRNQYYDWSSNSTQVRKDFDFILNSGDTPALMGTLNFGYRKIPVNGGFTFRANLTPVFNQNGFWPIWAGVGFGYAFH</sequence>
<keyword evidence="2" id="KW-1185">Reference proteome</keyword>
<reference evidence="2" key="1">
    <citation type="submission" date="2017-04" db="EMBL/GenBank/DDBJ databases">
        <authorList>
            <person name="Varghese N."/>
            <person name="Submissions S."/>
        </authorList>
    </citation>
    <scope>NUCLEOTIDE SEQUENCE [LARGE SCALE GENOMIC DNA]</scope>
    <source>
        <strain evidence="2">DSM 16537</strain>
    </source>
</reference>
<accession>A0A1W2H5X6</accession>
<dbReference type="OrthoDB" id="966005at2"/>
<evidence type="ECO:0000313" key="1">
    <source>
        <dbReference type="EMBL" id="SMD44350.1"/>
    </source>
</evidence>
<dbReference type="EMBL" id="LT838813">
    <property type="protein sequence ID" value="SMD44350.1"/>
    <property type="molecule type" value="Genomic_DNA"/>
</dbReference>
<dbReference type="STRING" id="758820.SAMN00777080_2970"/>
<gene>
    <name evidence="1" type="ORF">SAMN00777080_2970</name>
</gene>
<dbReference type="AlphaFoldDB" id="A0A1W2H5X6"/>
<proteinExistence type="predicted"/>
<evidence type="ECO:0000313" key="2">
    <source>
        <dbReference type="Proteomes" id="UP000192333"/>
    </source>
</evidence>
<dbReference type="Proteomes" id="UP000192333">
    <property type="component" value="Chromosome I"/>
</dbReference>
<evidence type="ECO:0008006" key="3">
    <source>
        <dbReference type="Google" id="ProtNLM"/>
    </source>
</evidence>
<protein>
    <recommendedName>
        <fullName evidence="3">Outer membrane protein beta-barrel domain-containing protein</fullName>
    </recommendedName>
</protein>